<feature type="non-terminal residue" evidence="1">
    <location>
        <position position="1"/>
    </location>
</feature>
<dbReference type="Proteomes" id="UP000199356">
    <property type="component" value="Unassembled WGS sequence"/>
</dbReference>
<keyword evidence="2" id="KW-1185">Reference proteome</keyword>
<organism evidence="1 2">
    <name type="scientific">Tranquillimonas alkanivorans</name>
    <dbReference type="NCBI Taxonomy" id="441119"/>
    <lineage>
        <taxon>Bacteria</taxon>
        <taxon>Pseudomonadati</taxon>
        <taxon>Pseudomonadota</taxon>
        <taxon>Alphaproteobacteria</taxon>
        <taxon>Rhodobacterales</taxon>
        <taxon>Roseobacteraceae</taxon>
        <taxon>Tranquillimonas</taxon>
    </lineage>
</organism>
<evidence type="ECO:0000313" key="1">
    <source>
        <dbReference type="EMBL" id="SFQ26652.1"/>
    </source>
</evidence>
<dbReference type="InterPro" id="IPR011059">
    <property type="entry name" value="Metal-dep_hydrolase_composite"/>
</dbReference>
<dbReference type="EMBL" id="FOXA01000082">
    <property type="protein sequence ID" value="SFQ26652.1"/>
    <property type="molecule type" value="Genomic_DNA"/>
</dbReference>
<proteinExistence type="predicted"/>
<dbReference type="AlphaFoldDB" id="A0A1I5X3R0"/>
<name>A0A1I5X3R0_9RHOB</name>
<sequence length="61" mass="6895">PGAVVTLMERNNVDTVFVAGQVKKWGGQLVGYDVERLRQDLEASRDYLFEAAGVEHDLFRQ</sequence>
<reference evidence="1 2" key="1">
    <citation type="submission" date="2016-10" db="EMBL/GenBank/DDBJ databases">
        <authorList>
            <person name="de Groot N.N."/>
        </authorList>
    </citation>
    <scope>NUCLEOTIDE SEQUENCE [LARGE SCALE GENOMIC DNA]</scope>
    <source>
        <strain evidence="1 2">DSM 19547</strain>
    </source>
</reference>
<accession>A0A1I5X3R0</accession>
<dbReference type="Gene3D" id="2.30.40.10">
    <property type="entry name" value="Urease, subunit C, domain 1"/>
    <property type="match status" value="1"/>
</dbReference>
<dbReference type="STRING" id="441119.SAMN04488047_1824"/>
<protein>
    <submittedName>
        <fullName evidence="1">Uncharacterized protein</fullName>
    </submittedName>
</protein>
<evidence type="ECO:0000313" key="2">
    <source>
        <dbReference type="Proteomes" id="UP000199356"/>
    </source>
</evidence>
<dbReference type="SUPFAM" id="SSF51338">
    <property type="entry name" value="Composite domain of metallo-dependent hydrolases"/>
    <property type="match status" value="1"/>
</dbReference>
<gene>
    <name evidence="1" type="ORF">SAMN04488047_1824</name>
</gene>
<dbReference type="GO" id="GO:0016810">
    <property type="term" value="F:hydrolase activity, acting on carbon-nitrogen (but not peptide) bonds"/>
    <property type="evidence" value="ECO:0007669"/>
    <property type="project" value="InterPro"/>
</dbReference>